<dbReference type="AlphaFoldDB" id="A0A381ZK54"/>
<accession>A0A381ZK54</accession>
<protein>
    <recommendedName>
        <fullName evidence="2">Aspartyl/asparaginy/proline hydroxylase domain-containing protein</fullName>
    </recommendedName>
</protein>
<dbReference type="EMBL" id="UINC01021651">
    <property type="protein sequence ID" value="SVA89655.1"/>
    <property type="molecule type" value="Genomic_DNA"/>
</dbReference>
<dbReference type="InterPro" id="IPR027443">
    <property type="entry name" value="IPNS-like_sf"/>
</dbReference>
<gene>
    <name evidence="1" type="ORF">METZ01_LOCUS142509</name>
</gene>
<sequence length="183" mass="21282">MTVHGLMVNHVQRTKYCYDITRLKQEWESISHPESRYGQISVQCSEYELDNPYTDSCGKFTSNGKDAIQDRYPDIKTESQFYLINDLYENTLFDQIISEHEGVRSRLMTINPKTAYSVHTDPRPRYHLAVDTNPNAFFVFPIHGEVFHIPEDGYVYWVNTTDAHTFVNCGDKPRTHFVFSGGE</sequence>
<evidence type="ECO:0000313" key="1">
    <source>
        <dbReference type="EMBL" id="SVA89655.1"/>
    </source>
</evidence>
<evidence type="ECO:0008006" key="2">
    <source>
        <dbReference type="Google" id="ProtNLM"/>
    </source>
</evidence>
<name>A0A381ZK54_9ZZZZ</name>
<dbReference type="SUPFAM" id="SSF51197">
    <property type="entry name" value="Clavaminate synthase-like"/>
    <property type="match status" value="1"/>
</dbReference>
<dbReference type="Gene3D" id="2.60.120.330">
    <property type="entry name" value="B-lactam Antibiotic, Isopenicillin N Synthase, Chain"/>
    <property type="match status" value="1"/>
</dbReference>
<organism evidence="1">
    <name type="scientific">marine metagenome</name>
    <dbReference type="NCBI Taxonomy" id="408172"/>
    <lineage>
        <taxon>unclassified sequences</taxon>
        <taxon>metagenomes</taxon>
        <taxon>ecological metagenomes</taxon>
    </lineage>
</organism>
<proteinExistence type="predicted"/>
<reference evidence="1" key="1">
    <citation type="submission" date="2018-05" db="EMBL/GenBank/DDBJ databases">
        <authorList>
            <person name="Lanie J.A."/>
            <person name="Ng W.-L."/>
            <person name="Kazmierczak K.M."/>
            <person name="Andrzejewski T.M."/>
            <person name="Davidsen T.M."/>
            <person name="Wayne K.J."/>
            <person name="Tettelin H."/>
            <person name="Glass J.I."/>
            <person name="Rusch D."/>
            <person name="Podicherti R."/>
            <person name="Tsui H.-C.T."/>
            <person name="Winkler M.E."/>
        </authorList>
    </citation>
    <scope>NUCLEOTIDE SEQUENCE</scope>
</reference>